<dbReference type="GeneID" id="6005310"/>
<dbReference type="EMBL" id="AACS02000001">
    <property type="protein sequence ID" value="EAU92891.1"/>
    <property type="molecule type" value="Genomic_DNA"/>
</dbReference>
<dbReference type="PANTHER" id="PTHR13605:SF4">
    <property type="entry name" value="ER MEMBRANE PROTEIN COMPLEX SUBUNIT 7"/>
    <property type="match status" value="1"/>
</dbReference>
<keyword evidence="14" id="KW-1185">Reference proteome</keyword>
<dbReference type="VEuPathDB" id="FungiDB:CC1G_03678"/>
<keyword evidence="5 10" id="KW-1133">Transmembrane helix</keyword>
<dbReference type="GO" id="GO:0000272">
    <property type="term" value="P:polysaccharide catabolic process"/>
    <property type="evidence" value="ECO:0007669"/>
    <property type="project" value="UniProtKB-KW"/>
</dbReference>
<dbReference type="AlphaFoldDB" id="A8N1Y5"/>
<evidence type="ECO:0000256" key="2">
    <source>
        <dbReference type="ARBA" id="ARBA00008880"/>
    </source>
</evidence>
<keyword evidence="4 11" id="KW-0732">Signal</keyword>
<feature type="signal peptide" evidence="11">
    <location>
        <begin position="1"/>
        <end position="21"/>
    </location>
</feature>
<dbReference type="InterPro" id="IPR019008">
    <property type="entry name" value="Beta_sandwich_EMC7"/>
</dbReference>
<keyword evidence="3 10" id="KW-0812">Transmembrane</keyword>
<dbReference type="OMA" id="MMLAMPY"/>
<dbReference type="InParanoid" id="A8N1Y5"/>
<name>A8N1Y5_COPC7</name>
<keyword evidence="8" id="KW-0624">Polysaccharide degradation</keyword>
<keyword evidence="7" id="KW-0119">Carbohydrate metabolism</keyword>
<protein>
    <recommendedName>
        <fullName evidence="12">ER membrane protein complex subunit 7 beta-sandwich domain-containing protein</fullName>
    </recommendedName>
</protein>
<comment type="subcellular location">
    <subcellularLocation>
        <location evidence="1">Membrane</location>
        <topology evidence="1">Single-pass membrane protein</topology>
    </subcellularLocation>
</comment>
<feature type="transmembrane region" description="Helical" evidence="10">
    <location>
        <begin position="147"/>
        <end position="165"/>
    </location>
</feature>
<comment type="similarity">
    <text evidence="2">Belongs to the EMC7 family.</text>
</comment>
<evidence type="ECO:0000256" key="4">
    <source>
        <dbReference type="ARBA" id="ARBA00022729"/>
    </source>
</evidence>
<dbReference type="FunCoup" id="A8N1Y5">
    <property type="interactions" value="68"/>
</dbReference>
<keyword evidence="6 10" id="KW-0472">Membrane</keyword>
<reference evidence="13 14" key="1">
    <citation type="journal article" date="2010" name="Proc. Natl. Acad. Sci. U.S.A.">
        <title>Insights into evolution of multicellular fungi from the assembled chromosomes of the mushroom Coprinopsis cinerea (Coprinus cinereus).</title>
        <authorList>
            <person name="Stajich J.E."/>
            <person name="Wilke S.K."/>
            <person name="Ahren D."/>
            <person name="Au C.H."/>
            <person name="Birren B.W."/>
            <person name="Borodovsky M."/>
            <person name="Burns C."/>
            <person name="Canback B."/>
            <person name="Casselton L.A."/>
            <person name="Cheng C.K."/>
            <person name="Deng J."/>
            <person name="Dietrich F.S."/>
            <person name="Fargo D.C."/>
            <person name="Farman M.L."/>
            <person name="Gathman A.C."/>
            <person name="Goldberg J."/>
            <person name="Guigo R."/>
            <person name="Hoegger P.J."/>
            <person name="Hooker J.B."/>
            <person name="Huggins A."/>
            <person name="James T.Y."/>
            <person name="Kamada T."/>
            <person name="Kilaru S."/>
            <person name="Kodira C."/>
            <person name="Kues U."/>
            <person name="Kupfer D."/>
            <person name="Kwan H.S."/>
            <person name="Lomsadze A."/>
            <person name="Li W."/>
            <person name="Lilly W.W."/>
            <person name="Ma L.J."/>
            <person name="Mackey A.J."/>
            <person name="Manning G."/>
            <person name="Martin F."/>
            <person name="Muraguchi H."/>
            <person name="Natvig D.O."/>
            <person name="Palmerini H."/>
            <person name="Ramesh M.A."/>
            <person name="Rehmeyer C.J."/>
            <person name="Roe B.A."/>
            <person name="Shenoy N."/>
            <person name="Stanke M."/>
            <person name="Ter-Hovhannisyan V."/>
            <person name="Tunlid A."/>
            <person name="Velagapudi R."/>
            <person name="Vision T.J."/>
            <person name="Zeng Q."/>
            <person name="Zolan M.E."/>
            <person name="Pukkila P.J."/>
        </authorList>
    </citation>
    <scope>NUCLEOTIDE SEQUENCE [LARGE SCALE GENOMIC DNA]</scope>
    <source>
        <strain evidence="14">Okayama-7 / 130 / ATCC MYA-4618 / FGSC 9003</strain>
    </source>
</reference>
<dbReference type="Gene3D" id="2.60.40.1120">
    <property type="entry name" value="Carboxypeptidase-like, regulatory domain"/>
    <property type="match status" value="1"/>
</dbReference>
<evidence type="ECO:0000313" key="13">
    <source>
        <dbReference type="EMBL" id="EAU92891.1"/>
    </source>
</evidence>
<evidence type="ECO:0000256" key="7">
    <source>
        <dbReference type="ARBA" id="ARBA00023277"/>
    </source>
</evidence>
<gene>
    <name evidence="13" type="ORF">CC1G_03678</name>
</gene>
<dbReference type="InterPro" id="IPR039163">
    <property type="entry name" value="EMC7"/>
</dbReference>
<evidence type="ECO:0000256" key="11">
    <source>
        <dbReference type="SAM" id="SignalP"/>
    </source>
</evidence>
<dbReference type="STRING" id="240176.A8N1Y5"/>
<accession>A8N1Y5</accession>
<dbReference type="InterPro" id="IPR013784">
    <property type="entry name" value="Carb-bd-like_fold"/>
</dbReference>
<feature type="chain" id="PRO_5002726885" description="ER membrane protein complex subunit 7 beta-sandwich domain-containing protein" evidence="11">
    <location>
        <begin position="22"/>
        <end position="233"/>
    </location>
</feature>
<dbReference type="KEGG" id="cci:CC1G_03678"/>
<comment type="caution">
    <text evidence="13">The sequence shown here is derived from an EMBL/GenBank/DDBJ whole genome shotgun (WGS) entry which is preliminary data.</text>
</comment>
<dbReference type="GO" id="GO:0030246">
    <property type="term" value="F:carbohydrate binding"/>
    <property type="evidence" value="ECO:0007669"/>
    <property type="project" value="InterPro"/>
</dbReference>
<organism evidence="13 14">
    <name type="scientific">Coprinopsis cinerea (strain Okayama-7 / 130 / ATCC MYA-4618 / FGSC 9003)</name>
    <name type="common">Inky cap fungus</name>
    <name type="synonym">Hormographiella aspergillata</name>
    <dbReference type="NCBI Taxonomy" id="240176"/>
    <lineage>
        <taxon>Eukaryota</taxon>
        <taxon>Fungi</taxon>
        <taxon>Dikarya</taxon>
        <taxon>Basidiomycota</taxon>
        <taxon>Agaricomycotina</taxon>
        <taxon>Agaricomycetes</taxon>
        <taxon>Agaricomycetidae</taxon>
        <taxon>Agaricales</taxon>
        <taxon>Agaricineae</taxon>
        <taxon>Psathyrellaceae</taxon>
        <taxon>Coprinopsis</taxon>
    </lineage>
</organism>
<evidence type="ECO:0000256" key="1">
    <source>
        <dbReference type="ARBA" id="ARBA00004167"/>
    </source>
</evidence>
<proteinExistence type="inferred from homology"/>
<dbReference type="OrthoDB" id="27095at2759"/>
<dbReference type="Proteomes" id="UP000001861">
    <property type="component" value="Unassembled WGS sequence"/>
</dbReference>
<evidence type="ECO:0000256" key="9">
    <source>
        <dbReference type="SAM" id="MobiDB-lite"/>
    </source>
</evidence>
<dbReference type="RefSeq" id="XP_001828884.1">
    <property type="nucleotide sequence ID" value="XM_001828832.2"/>
</dbReference>
<evidence type="ECO:0000313" key="14">
    <source>
        <dbReference type="Proteomes" id="UP000001861"/>
    </source>
</evidence>
<dbReference type="GO" id="GO:0072546">
    <property type="term" value="C:EMC complex"/>
    <property type="evidence" value="ECO:0007669"/>
    <property type="project" value="TreeGrafter"/>
</dbReference>
<evidence type="ECO:0000256" key="10">
    <source>
        <dbReference type="SAM" id="Phobius"/>
    </source>
</evidence>
<evidence type="ECO:0000256" key="3">
    <source>
        <dbReference type="ARBA" id="ARBA00022692"/>
    </source>
</evidence>
<feature type="region of interest" description="Disordered" evidence="9">
    <location>
        <begin position="208"/>
        <end position="233"/>
    </location>
</feature>
<dbReference type="Pfam" id="PF09430">
    <property type="entry name" value="EMC7_beta-sandw"/>
    <property type="match status" value="1"/>
</dbReference>
<evidence type="ECO:0000256" key="6">
    <source>
        <dbReference type="ARBA" id="ARBA00023136"/>
    </source>
</evidence>
<dbReference type="PANTHER" id="PTHR13605">
    <property type="entry name" value="ER MEMBRANE PROTEIN COMPLEX SUBUNIT 7"/>
    <property type="match status" value="1"/>
</dbReference>
<dbReference type="SUPFAM" id="SSF49452">
    <property type="entry name" value="Starch-binding domain-like"/>
    <property type="match status" value="1"/>
</dbReference>
<evidence type="ECO:0000259" key="12">
    <source>
        <dbReference type="Pfam" id="PF09430"/>
    </source>
</evidence>
<dbReference type="eggNOG" id="KOG3306">
    <property type="taxonomic scope" value="Eukaryota"/>
</dbReference>
<sequence length="233" mass="24901">MARAFVSLCFSLALCLALVSALDIQGRVAWNQACGNASLLGRAKAVLDDGRYAGAVTHTGHFTIPNVPEGTYILSIISHDHVFDSVRVDVLKGESKPEIRPYVQGTPLDPPSTVLLPYPVTLSAKESFVYFKPPESFNLVSMLSNPMMMMMVVGGVMMLGMPYLMKNLDPEALEELKKNQAQMAGVQNALAAGDLKGGFSAIMTAADEANGEASSSSKPTQKGPVRAPKKGKR</sequence>
<feature type="domain" description="ER membrane protein complex subunit 7 beta-sandwich" evidence="12">
    <location>
        <begin position="40"/>
        <end position="150"/>
    </location>
</feature>
<evidence type="ECO:0000256" key="5">
    <source>
        <dbReference type="ARBA" id="ARBA00022989"/>
    </source>
</evidence>
<evidence type="ECO:0000256" key="8">
    <source>
        <dbReference type="ARBA" id="ARBA00023326"/>
    </source>
</evidence>